<dbReference type="SMART" id="SM00054">
    <property type="entry name" value="EFh"/>
    <property type="match status" value="2"/>
</dbReference>
<evidence type="ECO:0000256" key="1">
    <source>
        <dbReference type="ARBA" id="ARBA00010255"/>
    </source>
</evidence>
<keyword evidence="5" id="KW-0009">Actin-binding</keyword>
<dbReference type="Gene3D" id="1.10.418.10">
    <property type="entry name" value="Calponin-like domain"/>
    <property type="match status" value="2"/>
</dbReference>
<dbReference type="SUPFAM" id="SSF47473">
    <property type="entry name" value="EF-hand"/>
    <property type="match status" value="1"/>
</dbReference>
<evidence type="ECO:0000256" key="4">
    <source>
        <dbReference type="ARBA" id="ARBA00022837"/>
    </source>
</evidence>
<evidence type="ECO:0000256" key="5">
    <source>
        <dbReference type="ARBA" id="ARBA00023203"/>
    </source>
</evidence>
<dbReference type="SUPFAM" id="SSF47576">
    <property type="entry name" value="Calponin-homology domain, CH-domain"/>
    <property type="match status" value="1"/>
</dbReference>
<dbReference type="InterPro" id="IPR002048">
    <property type="entry name" value="EF_hand_dom"/>
</dbReference>
<keyword evidence="10" id="KW-1185">Reference proteome</keyword>
<protein>
    <submittedName>
        <fullName evidence="9">Uncharacterized protein</fullName>
    </submittedName>
</protein>
<feature type="domain" description="Calponin-homology (CH)" evidence="7">
    <location>
        <begin position="150"/>
        <end position="256"/>
    </location>
</feature>
<reference evidence="9" key="3">
    <citation type="submission" date="2025-09" db="UniProtKB">
        <authorList>
            <consortium name="Ensembl"/>
        </authorList>
    </citation>
    <scope>IDENTIFICATION</scope>
</reference>
<dbReference type="AlphaFoldDB" id="A0AAZ3R322"/>
<organism evidence="9 10">
    <name type="scientific">Oncorhynchus tshawytscha</name>
    <name type="common">Chinook salmon</name>
    <name type="synonym">Salmo tshawytscha</name>
    <dbReference type="NCBI Taxonomy" id="74940"/>
    <lineage>
        <taxon>Eukaryota</taxon>
        <taxon>Metazoa</taxon>
        <taxon>Chordata</taxon>
        <taxon>Craniata</taxon>
        <taxon>Vertebrata</taxon>
        <taxon>Euteleostomi</taxon>
        <taxon>Actinopterygii</taxon>
        <taxon>Neopterygii</taxon>
        <taxon>Teleostei</taxon>
        <taxon>Protacanthopterygii</taxon>
        <taxon>Salmoniformes</taxon>
        <taxon>Salmonidae</taxon>
        <taxon>Salmoninae</taxon>
        <taxon>Oncorhynchus</taxon>
    </lineage>
</organism>
<name>A0AAZ3R322_ONCTS</name>
<accession>A0AAZ3R322</accession>
<dbReference type="FunFam" id="1.20.58.60:FF:000004">
    <property type="entry name" value="Actinin alpha 1"/>
    <property type="match status" value="1"/>
</dbReference>
<reference evidence="9" key="2">
    <citation type="submission" date="2025-08" db="UniProtKB">
        <authorList>
            <consortium name="Ensembl"/>
        </authorList>
    </citation>
    <scope>IDENTIFICATION</scope>
</reference>
<dbReference type="SUPFAM" id="SSF46966">
    <property type="entry name" value="Spectrin repeat"/>
    <property type="match status" value="4"/>
</dbReference>
<evidence type="ECO:0000256" key="6">
    <source>
        <dbReference type="SAM" id="Coils"/>
    </source>
</evidence>
<dbReference type="PROSITE" id="PS00020">
    <property type="entry name" value="ACTININ_2"/>
    <property type="match status" value="1"/>
</dbReference>
<evidence type="ECO:0000313" key="9">
    <source>
        <dbReference type="Ensembl" id="ENSOTSP00005135616.1"/>
    </source>
</evidence>
<dbReference type="InterPro" id="IPR036872">
    <property type="entry name" value="CH_dom_sf"/>
</dbReference>
<feature type="domain" description="EF-hand" evidence="8">
    <location>
        <begin position="744"/>
        <end position="779"/>
    </location>
</feature>
<dbReference type="Pfam" id="PF08726">
    <property type="entry name" value="EFhand_Ca_insen"/>
    <property type="match status" value="1"/>
</dbReference>
<dbReference type="FunFam" id="1.10.238.10:FF:000004">
    <property type="entry name" value="Actinin alpha 1"/>
    <property type="match status" value="1"/>
</dbReference>
<evidence type="ECO:0000313" key="10">
    <source>
        <dbReference type="Proteomes" id="UP000694402"/>
    </source>
</evidence>
<evidence type="ECO:0000256" key="3">
    <source>
        <dbReference type="ARBA" id="ARBA00022737"/>
    </source>
</evidence>
<feature type="domain" description="EF-hand" evidence="8">
    <location>
        <begin position="708"/>
        <end position="743"/>
    </location>
</feature>
<feature type="coiled-coil region" evidence="6">
    <location>
        <begin position="405"/>
        <end position="439"/>
    </location>
</feature>
<comment type="similarity">
    <text evidence="1">Belongs to the alpha-actinin family.</text>
</comment>
<keyword evidence="2" id="KW-0479">Metal-binding</keyword>
<gene>
    <name evidence="9" type="primary">LOC112241380</name>
</gene>
<dbReference type="InterPro" id="IPR014837">
    <property type="entry name" value="EF-hand_Ca_insen"/>
</dbReference>
<feature type="domain" description="Calponin-homology (CH)" evidence="7">
    <location>
        <begin position="37"/>
        <end position="141"/>
    </location>
</feature>
<dbReference type="InterPro" id="IPR001715">
    <property type="entry name" value="CH_dom"/>
</dbReference>
<dbReference type="PANTHER" id="PTHR11915">
    <property type="entry name" value="SPECTRIN/FILAMIN RELATED CYTOSKELETAL PROTEIN"/>
    <property type="match status" value="1"/>
</dbReference>
<evidence type="ECO:0000259" key="7">
    <source>
        <dbReference type="PROSITE" id="PS50021"/>
    </source>
</evidence>
<dbReference type="InterPro" id="IPR011992">
    <property type="entry name" value="EF-hand-dom_pair"/>
</dbReference>
<dbReference type="CDD" id="cd21216">
    <property type="entry name" value="CH_ACTN_rpt2"/>
    <property type="match status" value="1"/>
</dbReference>
<dbReference type="SMART" id="SM01184">
    <property type="entry name" value="efhand_Ca_insen"/>
    <property type="match status" value="1"/>
</dbReference>
<dbReference type="InterPro" id="IPR001589">
    <property type="entry name" value="Actinin_actin-bd_CS"/>
</dbReference>
<dbReference type="Pfam" id="PF13833">
    <property type="entry name" value="EF-hand_8"/>
    <property type="match status" value="1"/>
</dbReference>
<dbReference type="FunFam" id="1.20.58.60:FF:000003">
    <property type="entry name" value="Actinin, alpha 1"/>
    <property type="match status" value="1"/>
</dbReference>
<dbReference type="Ensembl" id="ENSOTST00005138409.1">
    <property type="protein sequence ID" value="ENSOTSP00005135616.1"/>
    <property type="gene ID" value="ENSOTSG00005070157.1"/>
</dbReference>
<dbReference type="SMART" id="SM00150">
    <property type="entry name" value="SPEC"/>
    <property type="match status" value="2"/>
</dbReference>
<dbReference type="CDD" id="cd00176">
    <property type="entry name" value="SPEC"/>
    <property type="match status" value="2"/>
</dbReference>
<dbReference type="CDD" id="cd00051">
    <property type="entry name" value="EFh"/>
    <property type="match status" value="1"/>
</dbReference>
<dbReference type="PROSITE" id="PS00019">
    <property type="entry name" value="ACTININ_1"/>
    <property type="match status" value="1"/>
</dbReference>
<proteinExistence type="inferred from homology"/>
<dbReference type="InterPro" id="IPR018159">
    <property type="entry name" value="Spectrin/alpha-actinin"/>
</dbReference>
<keyword evidence="6" id="KW-0175">Coiled coil</keyword>
<dbReference type="FunFam" id="1.10.418.10:FF:000001">
    <property type="entry name" value="Actinin alpha 1"/>
    <property type="match status" value="1"/>
</dbReference>
<dbReference type="Gene3D" id="1.20.58.60">
    <property type="match status" value="4"/>
</dbReference>
<dbReference type="SMART" id="SM00033">
    <property type="entry name" value="CH"/>
    <property type="match status" value="2"/>
</dbReference>
<dbReference type="FunFam" id="1.20.58.60:FF:000005">
    <property type="entry name" value="Actinin alpha 1"/>
    <property type="match status" value="1"/>
</dbReference>
<reference evidence="10" key="1">
    <citation type="journal article" date="2018" name="PLoS ONE">
        <title>Chinook salmon (Oncorhynchus tshawytscha) genome and transcriptome.</title>
        <authorList>
            <person name="Christensen K.A."/>
            <person name="Leong J.S."/>
            <person name="Sakhrani D."/>
            <person name="Biagi C.A."/>
            <person name="Minkley D.R."/>
            <person name="Withler R.E."/>
            <person name="Rondeau E.B."/>
            <person name="Koop B.F."/>
            <person name="Devlin R.H."/>
        </authorList>
    </citation>
    <scope>NUCLEOTIDE SEQUENCE [LARGE SCALE GENOMIC DNA]</scope>
</reference>
<dbReference type="GeneTree" id="ENSGT00940000153968"/>
<dbReference type="Pfam" id="PF00435">
    <property type="entry name" value="Spectrin"/>
    <property type="match status" value="3"/>
</dbReference>
<sequence>MQNQTMQSQMMQTSNNDYTIQDDEWDRDLLLDPAWEKQQRKTFTAWCNSHLRKAGTGIENIEEDFRNGLKLMLLLEVISGERLPKPDRGKMRFHKIANVNKALDYITSKGVKLVSIGAEEIVDGNIKMTLGMIWTIILRFAIQDISVEETSAKEGLLLWCQRKTAPYRNVNVQNFHVNWKDGLALCALIHRHRPDLIDYAKLNKDDPLGNLNLAFDVAEKYLDIPKMLDAEDIINSPKPDERAIMTYVSCFYHAFAGAEQLLEWIRRMTPWLENKSPETTMAAMRGKLEDFRDYRRQHKPPKVQEKCQLEINFNTLQTKLRISNRPAFMPSEGRMVSDITSAWTGLEHAEKGYEEWLLSEIRRLERLNHLAEKFQMKATSHQGWSVGKDSVLSQKDYESCSLTEVRALLRKHEAFESDLAAHQDRVEQIAAIAQELNELDYHAASSINERCQGICDQWDQLGTLTQKRRENLEWREGEVLWWGLVVWMEGAMEDLQDMFIVHTVDETSLISAHDQFKATLPEADCERQAILSIYTEVQKIAQSYGISPNLTNPYSDITPAEIGLKWDKVKKLVPQRNSILQEELARQHANERLRRQFAAQANIIGPWIQTRMEEIGRSSVDIGGSLEDQMSQLKQFEQVIINYKSNIDKLEGDHQHIQESLVFDNKHTNYTMEHIRVGWEQLLTTIARTINEIETQILTRDAKGISQQQMNEFRQSFTHFDRKKKGGMETDDFRACLISMGYDLGESEFARIISLVDPNGSNKVTFQSFVDFMTRETSYSDTSEQVLASFKILAADKPFILLEELRRELPPEQAEYCISRMPLYNGPDGVPGALDYTAFSTALYGESDL</sequence>
<dbReference type="Proteomes" id="UP000694402">
    <property type="component" value="Unassembled WGS sequence"/>
</dbReference>
<keyword evidence="4" id="KW-0106">Calcium</keyword>
<evidence type="ECO:0000259" key="8">
    <source>
        <dbReference type="PROSITE" id="PS50222"/>
    </source>
</evidence>
<dbReference type="CDD" id="cd21214">
    <property type="entry name" value="CH_ACTN_rpt1"/>
    <property type="match status" value="1"/>
</dbReference>
<dbReference type="Gene3D" id="1.10.238.10">
    <property type="entry name" value="EF-hand"/>
    <property type="match status" value="2"/>
</dbReference>
<dbReference type="GO" id="GO:0003779">
    <property type="term" value="F:actin binding"/>
    <property type="evidence" value="ECO:0007669"/>
    <property type="project" value="UniProtKB-KW"/>
</dbReference>
<dbReference type="FunFam" id="1.10.418.10:FF:000005">
    <property type="entry name" value="Actinin alpha 4"/>
    <property type="match status" value="1"/>
</dbReference>
<keyword evidence="3" id="KW-0677">Repeat</keyword>
<dbReference type="PROSITE" id="PS50021">
    <property type="entry name" value="CH"/>
    <property type="match status" value="2"/>
</dbReference>
<feature type="coiled-coil region" evidence="6">
    <location>
        <begin position="626"/>
        <end position="653"/>
    </location>
</feature>
<evidence type="ECO:0000256" key="2">
    <source>
        <dbReference type="ARBA" id="ARBA00022723"/>
    </source>
</evidence>
<dbReference type="PROSITE" id="PS50222">
    <property type="entry name" value="EF_HAND_2"/>
    <property type="match status" value="2"/>
</dbReference>
<dbReference type="GO" id="GO:0005509">
    <property type="term" value="F:calcium ion binding"/>
    <property type="evidence" value="ECO:0007669"/>
    <property type="project" value="InterPro"/>
</dbReference>
<dbReference type="Pfam" id="PF00307">
    <property type="entry name" value="CH"/>
    <property type="match status" value="2"/>
</dbReference>
<dbReference type="InterPro" id="IPR002017">
    <property type="entry name" value="Spectrin_repeat"/>
</dbReference>